<evidence type="ECO:0000313" key="3">
    <source>
        <dbReference type="EMBL" id="PAJ70693.1"/>
    </source>
</evidence>
<dbReference type="Pfam" id="PF06259">
    <property type="entry name" value="Abhydrolase_8"/>
    <property type="match status" value="1"/>
</dbReference>
<sequence length="387" mass="40499">MRTDSAIYQPTLFPDELRRAADEVREELCGVDRQLLNARQASEALVRSGFEGPAANASNATLNAYAAELETQRADLERVRAILQVAALAHACLDAVAEVAIRAGHHQLIQWLNRRSQALDRETADALRTNVPLHTIDGLFAHPDDSLEQVHARHAATVPAATLQTVEASGGTILEAGPASTTVMIGNTVAPERVITMVAGTHTGKPEDLGGELDKAQRIAARTGASVVVWQGYGPPANIPDAGAQINAVRGADNLAQFQAALESRFPSAQKTIVAHSYGTLVPTLAATEHGLLVDDLWLLGSAGVAGDSVDDLALAGPDSAVFVVDSPDDIILTLRSGPDAALGASPSSPSYGATPIEGVTGSHTDYFTDPAFLSALAQEGGQYGRF</sequence>
<organism evidence="3 4">
    <name type="scientific">Corynebacterium hadale</name>
    <dbReference type="NCBI Taxonomy" id="2026255"/>
    <lineage>
        <taxon>Bacteria</taxon>
        <taxon>Bacillati</taxon>
        <taxon>Actinomycetota</taxon>
        <taxon>Actinomycetes</taxon>
        <taxon>Mycobacteriales</taxon>
        <taxon>Corynebacteriaceae</taxon>
        <taxon>Corynebacterium</taxon>
    </lineage>
</organism>
<protein>
    <recommendedName>
        <fullName evidence="2">DUF1023 domain-containing protein</fullName>
    </recommendedName>
</protein>
<dbReference type="InterPro" id="IPR029058">
    <property type="entry name" value="AB_hydrolase_fold"/>
</dbReference>
<keyword evidence="1" id="KW-0175">Coiled coil</keyword>
<name>A0A269PH44_9CORY</name>
<accession>A0A269PH44</accession>
<gene>
    <name evidence="3" type="ORF">CIG21_03145</name>
</gene>
<feature type="domain" description="DUF1023" evidence="2">
    <location>
        <begin position="197"/>
        <end position="333"/>
    </location>
</feature>
<dbReference type="SUPFAM" id="SSF53474">
    <property type="entry name" value="alpha/beta-Hydrolases"/>
    <property type="match status" value="1"/>
</dbReference>
<evidence type="ECO:0000313" key="4">
    <source>
        <dbReference type="Proteomes" id="UP000215771"/>
    </source>
</evidence>
<reference evidence="3 4" key="1">
    <citation type="submission" date="2017-08" db="EMBL/GenBank/DDBJ databases">
        <authorList>
            <person name="de Groot N.N."/>
        </authorList>
    </citation>
    <scope>NUCLEOTIDE SEQUENCE [LARGE SCALE GENOMIC DNA]</scope>
    <source>
        <strain evidence="3 4">NBT06-6</strain>
    </source>
</reference>
<dbReference type="RefSeq" id="WP_095275664.1">
    <property type="nucleotide sequence ID" value="NZ_CP047655.1"/>
</dbReference>
<dbReference type="Proteomes" id="UP000215771">
    <property type="component" value="Unassembled WGS sequence"/>
</dbReference>
<feature type="coiled-coil region" evidence="1">
    <location>
        <begin position="59"/>
        <end position="86"/>
    </location>
</feature>
<comment type="caution">
    <text evidence="3">The sequence shown here is derived from an EMBL/GenBank/DDBJ whole genome shotgun (WGS) entry which is preliminary data.</text>
</comment>
<proteinExistence type="predicted"/>
<dbReference type="InterPro" id="IPR010427">
    <property type="entry name" value="DUF1023"/>
</dbReference>
<dbReference type="AlphaFoldDB" id="A0A269PH44"/>
<evidence type="ECO:0000259" key="2">
    <source>
        <dbReference type="Pfam" id="PF06259"/>
    </source>
</evidence>
<dbReference type="EMBL" id="NQMQ01000007">
    <property type="protein sequence ID" value="PAJ70693.1"/>
    <property type="molecule type" value="Genomic_DNA"/>
</dbReference>
<evidence type="ECO:0000256" key="1">
    <source>
        <dbReference type="SAM" id="Coils"/>
    </source>
</evidence>